<accession>A0A9Q1IWN8</accession>
<comment type="caution">
    <text evidence="1">The sequence shown here is derived from an EMBL/GenBank/DDBJ whole genome shotgun (WGS) entry which is preliminary data.</text>
</comment>
<reference evidence="1" key="1">
    <citation type="journal article" date="2023" name="Science">
        <title>Genome structures resolve the early diversification of teleost fishes.</title>
        <authorList>
            <person name="Parey E."/>
            <person name="Louis A."/>
            <person name="Montfort J."/>
            <person name="Bouchez O."/>
            <person name="Roques C."/>
            <person name="Iampietro C."/>
            <person name="Lluch J."/>
            <person name="Castinel A."/>
            <person name="Donnadieu C."/>
            <person name="Desvignes T."/>
            <person name="Floi Bucao C."/>
            <person name="Jouanno E."/>
            <person name="Wen M."/>
            <person name="Mejri S."/>
            <person name="Dirks R."/>
            <person name="Jansen H."/>
            <person name="Henkel C."/>
            <person name="Chen W.J."/>
            <person name="Zahm M."/>
            <person name="Cabau C."/>
            <person name="Klopp C."/>
            <person name="Thompson A.W."/>
            <person name="Robinson-Rechavi M."/>
            <person name="Braasch I."/>
            <person name="Lecointre G."/>
            <person name="Bobe J."/>
            <person name="Postlethwait J.H."/>
            <person name="Berthelot C."/>
            <person name="Roest Crollius H."/>
            <person name="Guiguen Y."/>
        </authorList>
    </citation>
    <scope>NUCLEOTIDE SEQUENCE</scope>
    <source>
        <strain evidence="1">WJC10195</strain>
    </source>
</reference>
<gene>
    <name evidence="1" type="ORF">SKAU_G00185120</name>
</gene>
<sequence>MAERAIALVDVHLHVQHPHGTKSKSTIYGERQKRSWRREVCPDRAPLARPVFRLAEFPPPRVSHDEVVRERRGLNEIYRTRQCRVQVRQ</sequence>
<evidence type="ECO:0000313" key="1">
    <source>
        <dbReference type="EMBL" id="KAJ8355718.1"/>
    </source>
</evidence>
<dbReference type="EMBL" id="JAINUF010000006">
    <property type="protein sequence ID" value="KAJ8355718.1"/>
    <property type="molecule type" value="Genomic_DNA"/>
</dbReference>
<dbReference type="AlphaFoldDB" id="A0A9Q1IWN8"/>
<organism evidence="1 2">
    <name type="scientific">Synaphobranchus kaupii</name>
    <name type="common">Kaup's arrowtooth eel</name>
    <dbReference type="NCBI Taxonomy" id="118154"/>
    <lineage>
        <taxon>Eukaryota</taxon>
        <taxon>Metazoa</taxon>
        <taxon>Chordata</taxon>
        <taxon>Craniata</taxon>
        <taxon>Vertebrata</taxon>
        <taxon>Euteleostomi</taxon>
        <taxon>Actinopterygii</taxon>
        <taxon>Neopterygii</taxon>
        <taxon>Teleostei</taxon>
        <taxon>Anguilliformes</taxon>
        <taxon>Synaphobranchidae</taxon>
        <taxon>Synaphobranchus</taxon>
    </lineage>
</organism>
<proteinExistence type="predicted"/>
<evidence type="ECO:0000313" key="2">
    <source>
        <dbReference type="Proteomes" id="UP001152622"/>
    </source>
</evidence>
<protein>
    <submittedName>
        <fullName evidence="1">Uncharacterized protein</fullName>
    </submittedName>
</protein>
<keyword evidence="2" id="KW-1185">Reference proteome</keyword>
<dbReference type="Proteomes" id="UP001152622">
    <property type="component" value="Chromosome 6"/>
</dbReference>
<name>A0A9Q1IWN8_SYNKA</name>